<organism evidence="1 2">
    <name type="scientific">Glossina austeni</name>
    <name type="common">Savannah tsetse fly</name>
    <dbReference type="NCBI Taxonomy" id="7395"/>
    <lineage>
        <taxon>Eukaryota</taxon>
        <taxon>Metazoa</taxon>
        <taxon>Ecdysozoa</taxon>
        <taxon>Arthropoda</taxon>
        <taxon>Hexapoda</taxon>
        <taxon>Insecta</taxon>
        <taxon>Pterygota</taxon>
        <taxon>Neoptera</taxon>
        <taxon>Endopterygota</taxon>
        <taxon>Diptera</taxon>
        <taxon>Brachycera</taxon>
        <taxon>Muscomorpha</taxon>
        <taxon>Hippoboscoidea</taxon>
        <taxon>Glossinidae</taxon>
        <taxon>Glossina</taxon>
    </lineage>
</organism>
<evidence type="ECO:0000313" key="2">
    <source>
        <dbReference type="Proteomes" id="UP000078200"/>
    </source>
</evidence>
<sequence>MIIQFRPVGLVSSAFSAIAVTAYGLRMLHRNRRHLHHRADHSDWGRCKHLNLPTTGRLESSNVSAQALDPADTRTGPIKGKELLVSSHITIEAPGFLLFINLNINYVEEEEAQVI</sequence>
<dbReference type="Proteomes" id="UP000078200">
    <property type="component" value="Unassembled WGS sequence"/>
</dbReference>
<dbReference type="VEuPathDB" id="VectorBase:GAUT039217"/>
<dbReference type="AlphaFoldDB" id="A0A1A9VJ98"/>
<name>A0A1A9VJ98_GLOAU</name>
<proteinExistence type="predicted"/>
<dbReference type="EnsemblMetazoa" id="GAUT039217-RA">
    <property type="protein sequence ID" value="GAUT039217-PA"/>
    <property type="gene ID" value="GAUT039217"/>
</dbReference>
<reference evidence="1" key="1">
    <citation type="submission" date="2020-05" db="UniProtKB">
        <authorList>
            <consortium name="EnsemblMetazoa"/>
        </authorList>
    </citation>
    <scope>IDENTIFICATION</scope>
    <source>
        <strain evidence="1">TTRI</strain>
    </source>
</reference>
<accession>A0A1A9VJ98</accession>
<evidence type="ECO:0000313" key="1">
    <source>
        <dbReference type="EnsemblMetazoa" id="GAUT039217-PA"/>
    </source>
</evidence>
<keyword evidence="2" id="KW-1185">Reference proteome</keyword>
<protein>
    <submittedName>
        <fullName evidence="1">Uncharacterized protein</fullName>
    </submittedName>
</protein>